<dbReference type="AlphaFoldDB" id="A0A7S7LSU9"/>
<protein>
    <submittedName>
        <fullName evidence="1">Uncharacterized protein</fullName>
    </submittedName>
</protein>
<gene>
    <name evidence="1" type="ORF">HUE88_07085</name>
</gene>
<evidence type="ECO:0000313" key="1">
    <source>
        <dbReference type="EMBL" id="QOY50912.1"/>
    </source>
</evidence>
<dbReference type="KEGG" id="sbal:HUE88_07085"/>
<name>A0A7S7LSU9_9BACT</name>
<proteinExistence type="predicted"/>
<evidence type="ECO:0000313" key="2">
    <source>
        <dbReference type="Proteomes" id="UP000593994"/>
    </source>
</evidence>
<dbReference type="RefSeq" id="WP_194368032.1">
    <property type="nucleotide sequence ID" value="NZ_CP054492.1"/>
</dbReference>
<dbReference type="Proteomes" id="UP000593994">
    <property type="component" value="Chromosome"/>
</dbReference>
<sequence>MVNLNSISFSITTEGGSFLKDLFGHINTLPLQLVSEDKDMQRYKYKLRITQLIKRNYEETCVDLLIEDVKNEGLDFFTLQILGNQVIFTFENVTKLPKLSKSDKVLPSEAYTYIKHLYGTIYADENIIFNKIKVIKSLSRFLDSHGLLGKSIIKELVLTCPIDSTIYSDMRLVSLTSLSSNLMGYRTLDADSSLIVSGTILDLEPKINNDVNYAELVSTKTTVDFKLYDCSCKITATAYNKLTSTEKDKVDISPIYTTQIGNRKPKISKPTYSMETSYAPHSSKKEYSCNIVFNNFTKNGVTYNLGNTKLLSEFISEELNLYLLLQKDIHAFYFEGKQTGEIDLHKDVNISNKLHTPLENLEHKLHQWF</sequence>
<organism evidence="1 2">
    <name type="scientific">Candidatus Sulfurimonas baltica</name>
    <dbReference type="NCBI Taxonomy" id="2740404"/>
    <lineage>
        <taxon>Bacteria</taxon>
        <taxon>Pseudomonadati</taxon>
        <taxon>Campylobacterota</taxon>
        <taxon>Epsilonproteobacteria</taxon>
        <taxon>Campylobacterales</taxon>
        <taxon>Sulfurimonadaceae</taxon>
        <taxon>Sulfurimonas</taxon>
    </lineage>
</organism>
<accession>A0A7S7LSU9</accession>
<dbReference type="EMBL" id="CP054492">
    <property type="protein sequence ID" value="QOY50912.1"/>
    <property type="molecule type" value="Genomic_DNA"/>
</dbReference>
<reference evidence="1 2" key="1">
    <citation type="submission" date="2020-05" db="EMBL/GenBank/DDBJ databases">
        <title>Sulfurimonas marisnigri, sp. nov., and Sulfurimonas baltica, sp. nov., manganese oxide reducing chemolithoautotrophs of the class Epsilonproteobacteria isolated from the pelagic redoxclines of the Black and Baltic Seas and emended description of the genus Sulfurimonas.</title>
        <authorList>
            <person name="Henkel J.V."/>
            <person name="Laudan C."/>
            <person name="Werner J."/>
            <person name="Neu T."/>
            <person name="Plewe S."/>
            <person name="Sproer C."/>
            <person name="Bunk B."/>
            <person name="Schulz-Vogt H.N."/>
        </authorList>
    </citation>
    <scope>NUCLEOTIDE SEQUENCE [LARGE SCALE GENOMIC DNA]</scope>
    <source>
        <strain evidence="1 2">GD2</strain>
    </source>
</reference>
<keyword evidence="2" id="KW-1185">Reference proteome</keyword>